<gene>
    <name evidence="4" type="ORF">AT746_18120</name>
</gene>
<proteinExistence type="inferred from homology"/>
<dbReference type="AlphaFoldDB" id="A0A0U2ZCA9"/>
<keyword evidence="5" id="KW-1185">Reference proteome</keyword>
<dbReference type="STRING" id="1526571.AT746_18120"/>
<evidence type="ECO:0000256" key="3">
    <source>
        <dbReference type="SAM" id="MobiDB-lite"/>
    </source>
</evidence>
<dbReference type="KEGG" id="lal:AT746_18120"/>
<feature type="compositionally biased region" description="Acidic residues" evidence="3">
    <location>
        <begin position="106"/>
        <end position="122"/>
    </location>
</feature>
<name>A0A0U2ZCA9_9ALTE</name>
<dbReference type="OrthoDB" id="6400110at2"/>
<evidence type="ECO:0000256" key="1">
    <source>
        <dbReference type="ARBA" id="ARBA00093464"/>
    </source>
</evidence>
<dbReference type="Proteomes" id="UP000068447">
    <property type="component" value="Chromosome"/>
</dbReference>
<dbReference type="NCBIfam" id="NF008255">
    <property type="entry name" value="PRK11027.2-2"/>
    <property type="match status" value="1"/>
</dbReference>
<evidence type="ECO:0000256" key="2">
    <source>
        <dbReference type="ARBA" id="ARBA00093628"/>
    </source>
</evidence>
<feature type="compositionally biased region" description="Low complexity" evidence="3">
    <location>
        <begin position="94"/>
        <end position="105"/>
    </location>
</feature>
<evidence type="ECO:0000313" key="4">
    <source>
        <dbReference type="EMBL" id="ALT00548.1"/>
    </source>
</evidence>
<evidence type="ECO:0000313" key="5">
    <source>
        <dbReference type="Proteomes" id="UP000068447"/>
    </source>
</evidence>
<comment type="similarity">
    <text evidence="1">Belongs to the MaoP family.</text>
</comment>
<protein>
    <recommendedName>
        <fullName evidence="2">Macrodomain Ori protein</fullName>
    </recommendedName>
</protein>
<dbReference type="InterPro" id="IPR007335">
    <property type="entry name" value="DUF413"/>
</dbReference>
<dbReference type="Pfam" id="PF04219">
    <property type="entry name" value="DUF413"/>
    <property type="match status" value="1"/>
</dbReference>
<reference evidence="4 5" key="1">
    <citation type="submission" date="2015-12" db="EMBL/GenBank/DDBJ databases">
        <title>Complete genome of Lacimicrobium alkaliphilum KCTC 32984.</title>
        <authorList>
            <person name="Kim S.-G."/>
            <person name="Lee Y.-J."/>
        </authorList>
    </citation>
    <scope>NUCLEOTIDE SEQUENCE [LARGE SCALE GENOMIC DNA]</scope>
    <source>
        <strain evidence="4 5">YelD216</strain>
    </source>
</reference>
<sequence length="122" mass="13624">MAKLSKEQLLKRQFLDPKHYPYGFSRSGDFSISESQALSRYGCLIAALVDGELEPENDEEESLLAAARGEQEPGTTAEKAWCKYQKRINRPRMGSIYGSRSGSISDSDDIGEDSELEIELDD</sequence>
<feature type="region of interest" description="Disordered" evidence="3">
    <location>
        <begin position="93"/>
        <end position="122"/>
    </location>
</feature>
<dbReference type="RefSeq" id="WP_062484388.1">
    <property type="nucleotide sequence ID" value="NZ_CP013650.1"/>
</dbReference>
<dbReference type="EMBL" id="CP013650">
    <property type="protein sequence ID" value="ALT00548.1"/>
    <property type="molecule type" value="Genomic_DNA"/>
</dbReference>
<organism evidence="4 5">
    <name type="scientific">Lacimicrobium alkaliphilum</name>
    <dbReference type="NCBI Taxonomy" id="1526571"/>
    <lineage>
        <taxon>Bacteria</taxon>
        <taxon>Pseudomonadati</taxon>
        <taxon>Pseudomonadota</taxon>
        <taxon>Gammaproteobacteria</taxon>
        <taxon>Alteromonadales</taxon>
        <taxon>Alteromonadaceae</taxon>
        <taxon>Lacimicrobium</taxon>
    </lineage>
</organism>
<accession>A0A0U2ZCA9</accession>